<dbReference type="Gene3D" id="1.20.1150.12">
    <property type="entry name" value="Endoplasmic reticulum resident protein 29, C-terminal domain"/>
    <property type="match status" value="1"/>
</dbReference>
<dbReference type="Pfam" id="PF13848">
    <property type="entry name" value="Thioredoxin_6"/>
    <property type="match status" value="1"/>
</dbReference>
<evidence type="ECO:0008006" key="4">
    <source>
        <dbReference type="Google" id="ProtNLM"/>
    </source>
</evidence>
<dbReference type="STRING" id="400727.A0A2T7NK08"/>
<evidence type="ECO:0000313" key="2">
    <source>
        <dbReference type="EMBL" id="PVD21491.1"/>
    </source>
</evidence>
<proteinExistence type="predicted"/>
<dbReference type="AlphaFoldDB" id="A0A2T7NK08"/>
<dbReference type="Gene3D" id="3.40.30.10">
    <property type="entry name" value="Glutaredoxin"/>
    <property type="match status" value="2"/>
</dbReference>
<feature type="region of interest" description="Disordered" evidence="1">
    <location>
        <begin position="336"/>
        <end position="405"/>
    </location>
</feature>
<dbReference type="SUPFAM" id="SSF47933">
    <property type="entry name" value="ERP29 C domain-like"/>
    <property type="match status" value="1"/>
</dbReference>
<evidence type="ECO:0000313" key="3">
    <source>
        <dbReference type="Proteomes" id="UP000245119"/>
    </source>
</evidence>
<name>A0A2T7NK08_POMCA</name>
<dbReference type="SUPFAM" id="SSF52833">
    <property type="entry name" value="Thioredoxin-like"/>
    <property type="match status" value="2"/>
</dbReference>
<dbReference type="Proteomes" id="UP000245119">
    <property type="component" value="Linkage Group LG12"/>
</dbReference>
<comment type="caution">
    <text evidence="2">The sequence shown here is derived from an EMBL/GenBank/DDBJ whole genome shotgun (WGS) entry which is preliminary data.</text>
</comment>
<sequence>MVYFAMKPVHALFVLSACTRCRILFPFFVAASQAFPRDPEIFFARVHDKRLVQEWGIAELPALIFYRDGIEDHDFFLVDVTVDEILDEIARRLHGNYRAVERKYAVEVTAHNFQEIVKTPRQSVLLLTYNKDTQEAVSIMENVAKVFRNDDAILICKLNVDKEAALRDSQYKSRDVPAVFWYHASDKSVAKRFGGNISIYMQTNFINQQTGLDRNIDGSMKDTSGRIRQFDVALAEHADHVLQADPEVLGRLIKQFASEKSQLERQHKEFADYYIYLLQKTRASGKLDKMMSLIMDLNKKLDESEDLLPKQEDSLRRKRNILIYFGNLQDEAEKLKREKEAEEKKQKDKEKAEEEKQKRVKEEEERKKKEDDSKKTKAIPSLKKMGQPPQYTAQATIHKRSIEEL</sequence>
<dbReference type="InterPro" id="IPR036249">
    <property type="entry name" value="Thioredoxin-like_sf"/>
</dbReference>
<organism evidence="2 3">
    <name type="scientific">Pomacea canaliculata</name>
    <name type="common">Golden apple snail</name>
    <dbReference type="NCBI Taxonomy" id="400727"/>
    <lineage>
        <taxon>Eukaryota</taxon>
        <taxon>Metazoa</taxon>
        <taxon>Spiralia</taxon>
        <taxon>Lophotrochozoa</taxon>
        <taxon>Mollusca</taxon>
        <taxon>Gastropoda</taxon>
        <taxon>Caenogastropoda</taxon>
        <taxon>Architaenioglossa</taxon>
        <taxon>Ampullarioidea</taxon>
        <taxon>Ampullariidae</taxon>
        <taxon>Pomacea</taxon>
    </lineage>
</organism>
<feature type="compositionally biased region" description="Basic and acidic residues" evidence="1">
    <location>
        <begin position="336"/>
        <end position="375"/>
    </location>
</feature>
<dbReference type="EMBL" id="PZQS01000012">
    <property type="protein sequence ID" value="PVD21491.1"/>
    <property type="molecule type" value="Genomic_DNA"/>
</dbReference>
<accession>A0A2T7NK08</accession>
<dbReference type="OrthoDB" id="10264505at2759"/>
<dbReference type="InterPro" id="IPR036356">
    <property type="entry name" value="ERp29_C_sf"/>
</dbReference>
<evidence type="ECO:0000256" key="1">
    <source>
        <dbReference type="SAM" id="MobiDB-lite"/>
    </source>
</evidence>
<dbReference type="PROSITE" id="PS51257">
    <property type="entry name" value="PROKAR_LIPOPROTEIN"/>
    <property type="match status" value="1"/>
</dbReference>
<gene>
    <name evidence="2" type="ORF">C0Q70_19665</name>
</gene>
<protein>
    <recommendedName>
        <fullName evidence="4">Thioredoxin domain-containing protein</fullName>
    </recommendedName>
</protein>
<reference evidence="2 3" key="1">
    <citation type="submission" date="2018-04" db="EMBL/GenBank/DDBJ databases">
        <title>The genome of golden apple snail Pomacea canaliculata provides insight into stress tolerance and invasive adaptation.</title>
        <authorList>
            <person name="Liu C."/>
            <person name="Liu B."/>
            <person name="Ren Y."/>
            <person name="Zhang Y."/>
            <person name="Wang H."/>
            <person name="Li S."/>
            <person name="Jiang F."/>
            <person name="Yin L."/>
            <person name="Zhang G."/>
            <person name="Qian W."/>
            <person name="Fan W."/>
        </authorList>
    </citation>
    <scope>NUCLEOTIDE SEQUENCE [LARGE SCALE GENOMIC DNA]</scope>
    <source>
        <strain evidence="2">SZHN2017</strain>
        <tissue evidence="2">Muscle</tissue>
    </source>
</reference>
<keyword evidence="3" id="KW-1185">Reference proteome</keyword>